<gene>
    <name evidence="2" type="primary">PLESTBF000252</name>
    <name evidence="2" type="ORF">PLESTB_000512500</name>
</gene>
<evidence type="ECO:0000313" key="3">
    <source>
        <dbReference type="Proteomes" id="UP001165080"/>
    </source>
</evidence>
<dbReference type="AlphaFoldDB" id="A0A9W6BHD8"/>
<dbReference type="Proteomes" id="UP001165080">
    <property type="component" value="Unassembled WGS sequence"/>
</dbReference>
<organism evidence="2 3">
    <name type="scientific">Pleodorina starrii</name>
    <dbReference type="NCBI Taxonomy" id="330485"/>
    <lineage>
        <taxon>Eukaryota</taxon>
        <taxon>Viridiplantae</taxon>
        <taxon>Chlorophyta</taxon>
        <taxon>core chlorophytes</taxon>
        <taxon>Chlorophyceae</taxon>
        <taxon>CS clade</taxon>
        <taxon>Chlamydomonadales</taxon>
        <taxon>Volvocaceae</taxon>
        <taxon>Pleodorina</taxon>
    </lineage>
</organism>
<sequence length="190" mass="19585">MQQAAAQRQPERQAAAAAQTAPMVAATAVPSVNYIMPPPTISFGGTIGPDVFVGFQKSIKSQPICPDHKKMMTVSFAERSITPPGYGGAAAASPYTQGIGGASAANPYTKGVGGAATANPNVQGVGGAAANGGQQGLQAWSSSCRDLALVQRIHDMRDEFVVGVLYKLHDFDRFKSRKCDGGCQSKQGGA</sequence>
<comment type="caution">
    <text evidence="2">The sequence shown here is derived from an EMBL/GenBank/DDBJ whole genome shotgun (WGS) entry which is preliminary data.</text>
</comment>
<evidence type="ECO:0000313" key="2">
    <source>
        <dbReference type="EMBL" id="GLC51531.1"/>
    </source>
</evidence>
<name>A0A9W6BHD8_9CHLO</name>
<reference evidence="2 3" key="1">
    <citation type="journal article" date="2023" name="Commun. Biol.">
        <title>Reorganization of the ancestral sex-determining regions during the evolution of trioecy in Pleodorina starrii.</title>
        <authorList>
            <person name="Takahashi K."/>
            <person name="Suzuki S."/>
            <person name="Kawai-Toyooka H."/>
            <person name="Yamamoto K."/>
            <person name="Hamaji T."/>
            <person name="Ootsuki R."/>
            <person name="Yamaguchi H."/>
            <person name="Kawachi M."/>
            <person name="Higashiyama T."/>
            <person name="Nozaki H."/>
        </authorList>
    </citation>
    <scope>NUCLEOTIDE SEQUENCE [LARGE SCALE GENOMIC DNA]</scope>
    <source>
        <strain evidence="2 3">NIES-4479</strain>
    </source>
</reference>
<feature type="region of interest" description="Disordered" evidence="1">
    <location>
        <begin position="1"/>
        <end position="20"/>
    </location>
</feature>
<accession>A0A9W6BHD8</accession>
<keyword evidence="3" id="KW-1185">Reference proteome</keyword>
<dbReference type="EMBL" id="BRXU01000004">
    <property type="protein sequence ID" value="GLC51531.1"/>
    <property type="molecule type" value="Genomic_DNA"/>
</dbReference>
<protein>
    <submittedName>
        <fullName evidence="2">Uncharacterized protein</fullName>
    </submittedName>
</protein>
<proteinExistence type="predicted"/>
<evidence type="ECO:0000256" key="1">
    <source>
        <dbReference type="SAM" id="MobiDB-lite"/>
    </source>
</evidence>